<dbReference type="PANTHER" id="PTHR34439">
    <property type="entry name" value="CENTROBIN"/>
    <property type="match status" value="1"/>
</dbReference>
<keyword evidence="4" id="KW-1185">Reference proteome</keyword>
<organism evidence="3 4">
    <name type="scientific">Pocillopora meandrina</name>
    <dbReference type="NCBI Taxonomy" id="46732"/>
    <lineage>
        <taxon>Eukaryota</taxon>
        <taxon>Metazoa</taxon>
        <taxon>Cnidaria</taxon>
        <taxon>Anthozoa</taxon>
        <taxon>Hexacorallia</taxon>
        <taxon>Scleractinia</taxon>
        <taxon>Astrocoeniina</taxon>
        <taxon>Pocilloporidae</taxon>
        <taxon>Pocillopora</taxon>
    </lineage>
</organism>
<feature type="region of interest" description="Disordered" evidence="2">
    <location>
        <begin position="840"/>
        <end position="882"/>
    </location>
</feature>
<dbReference type="GO" id="GO:1902410">
    <property type="term" value="P:mitotic cytokinetic process"/>
    <property type="evidence" value="ECO:0007669"/>
    <property type="project" value="TreeGrafter"/>
</dbReference>
<keyword evidence="1" id="KW-0175">Coiled coil</keyword>
<accession>A0AAU9XM70</accession>
<gene>
    <name evidence="3" type="ORF">PMEA_00024606</name>
</gene>
<name>A0AAU9XM70_9CNID</name>
<sequence>MEYSPQSTASSIPFDSTTTLTMSMADELKSQHRQLFNPVTPDVSPPAQTSNGGFPIRGKETGSVLEVSNMTNADIQEMEQVREHLQLMLQNCKGFTDQSDYEQTPRTTTDCETQENEGDKESTISVETTSLLQRLLPNSSPLSEIQVHFQTPEQGALSHDQHTRQMVSFASDRRLNAIPTSKVTNEKTLLSENSLLRDQVEKERFRRKHCEQQIQELHRKLLEAQQQLAVAVSAERKKDAMIEQLDKTLAKVVDGWKKHESEKVAIINQLKIEQETAEQSQQRQQEMLLQFEKELAQAVEALTKEQEKAAQAEREKQSQLKQQKEERNKLLECLSNEKEAVSRMEQEKIELKKEKEEAEEKYVQTDEALKEHKRILEELQSKFSSLEAEHNDSMAMEKEKLRKEIQNTKDSQVVLASVQKEVQHLEMELDASNREKEGLKMELRLMEAKHEANRTKEETERQAELEREMTQRLEEIHDQMSKTESELRESHRKQLLEMSKKHKEELEQQLGKFHEELKKKEIKVKSTTDEYKERISAFQEKMASLSNSRLYLEKERQMLSVRLQQMMQSHCEEAIKLLNSSTTSLSPLSETQQLVHNQSSFAKNVKESNSDWEKDTGYQLGKGPITAALFQSSQVHQHQQKIPDEISANYVTPKLAHNISHDSSQTDSGMYSKSYLSNNGDMVRHGMLSHDQSANPDFFPLHTVNDDRTVIEGQSVINGDAYEDREETLLEQELDTENTLLSVFHQDNHLPRNVSPAAVTEDTITEKLQQQESRQAELNHYVKMLLQRSPADQPYKQEKDHLPNGLRLIPSSSDVQDRYSNSSSEVISPIHSDGQFEQRHLMSSHHHSFKDSSSHSYQEVKHKAHPPQAAFTKTTVTPGTLSIPSQAREDVGITSQVPLHAPHTRIGQVAPHTPPRRERDSDDHHPLPGALTPHQVGQLSRMLGLFSEPGQPQITAEQLFAYLRRVQNNNPMGNSLTTSAASSPVSTKAHSTHEHHVLGHSVRNSPSQALQKQHMIANKARRSLDTNSHKRQVANCSHCSH</sequence>
<evidence type="ECO:0008006" key="5">
    <source>
        <dbReference type="Google" id="ProtNLM"/>
    </source>
</evidence>
<dbReference type="GO" id="GO:0007099">
    <property type="term" value="P:centriole replication"/>
    <property type="evidence" value="ECO:0007669"/>
    <property type="project" value="InterPro"/>
</dbReference>
<feature type="region of interest" description="Disordered" evidence="2">
    <location>
        <begin position="38"/>
        <end position="57"/>
    </location>
</feature>
<dbReference type="Proteomes" id="UP001159428">
    <property type="component" value="Unassembled WGS sequence"/>
</dbReference>
<dbReference type="AlphaFoldDB" id="A0AAU9XM70"/>
<feature type="compositionally biased region" description="Basic and acidic residues" evidence="2">
    <location>
        <begin position="849"/>
        <end position="861"/>
    </location>
</feature>
<evidence type="ECO:0000313" key="3">
    <source>
        <dbReference type="EMBL" id="CAH3149954.1"/>
    </source>
</evidence>
<feature type="compositionally biased region" description="Basic and acidic residues" evidence="2">
    <location>
        <begin position="915"/>
        <end position="926"/>
    </location>
</feature>
<feature type="region of interest" description="Disordered" evidence="2">
    <location>
        <begin position="973"/>
        <end position="1041"/>
    </location>
</feature>
<dbReference type="InterPro" id="IPR038923">
    <property type="entry name" value="Centrobin"/>
</dbReference>
<evidence type="ECO:0000256" key="1">
    <source>
        <dbReference type="SAM" id="Coils"/>
    </source>
</evidence>
<dbReference type="GO" id="GO:1902017">
    <property type="term" value="P:regulation of cilium assembly"/>
    <property type="evidence" value="ECO:0007669"/>
    <property type="project" value="InterPro"/>
</dbReference>
<proteinExistence type="predicted"/>
<evidence type="ECO:0000313" key="4">
    <source>
        <dbReference type="Proteomes" id="UP001159428"/>
    </source>
</evidence>
<dbReference type="PANTHER" id="PTHR34439:SF1">
    <property type="entry name" value="CENTROBIN"/>
    <property type="match status" value="1"/>
</dbReference>
<dbReference type="EMBL" id="CALNXJ010000046">
    <property type="protein sequence ID" value="CAH3149954.1"/>
    <property type="molecule type" value="Genomic_DNA"/>
</dbReference>
<comment type="caution">
    <text evidence="3">The sequence shown here is derived from an EMBL/GenBank/DDBJ whole genome shotgun (WGS) entry which is preliminary data.</text>
</comment>
<feature type="compositionally biased region" description="Polar residues" evidence="2">
    <location>
        <begin position="1002"/>
        <end position="1011"/>
    </location>
</feature>
<feature type="compositionally biased region" description="Polar residues" evidence="2">
    <location>
        <begin position="973"/>
        <end position="989"/>
    </location>
</feature>
<feature type="compositionally biased region" description="Polar residues" evidence="2">
    <location>
        <begin position="97"/>
        <end position="111"/>
    </location>
</feature>
<feature type="region of interest" description="Disordered" evidence="2">
    <location>
        <begin position="97"/>
        <end position="124"/>
    </location>
</feature>
<dbReference type="GO" id="GO:0051299">
    <property type="term" value="P:centrosome separation"/>
    <property type="evidence" value="ECO:0007669"/>
    <property type="project" value="TreeGrafter"/>
</dbReference>
<reference evidence="3 4" key="1">
    <citation type="submission" date="2022-05" db="EMBL/GenBank/DDBJ databases">
        <authorList>
            <consortium name="Genoscope - CEA"/>
            <person name="William W."/>
        </authorList>
    </citation>
    <scope>NUCLEOTIDE SEQUENCE [LARGE SCALE GENOMIC DNA]</scope>
</reference>
<dbReference type="GO" id="GO:0005813">
    <property type="term" value="C:centrosome"/>
    <property type="evidence" value="ECO:0007669"/>
    <property type="project" value="TreeGrafter"/>
</dbReference>
<feature type="region of interest" description="Disordered" evidence="2">
    <location>
        <begin position="896"/>
        <end position="932"/>
    </location>
</feature>
<feature type="coiled-coil region" evidence="1">
    <location>
        <begin position="207"/>
        <end position="548"/>
    </location>
</feature>
<dbReference type="GO" id="GO:0005814">
    <property type="term" value="C:centriole"/>
    <property type="evidence" value="ECO:0007669"/>
    <property type="project" value="TreeGrafter"/>
</dbReference>
<evidence type="ECO:0000256" key="2">
    <source>
        <dbReference type="SAM" id="MobiDB-lite"/>
    </source>
</evidence>
<feature type="compositionally biased region" description="Polar residues" evidence="2">
    <location>
        <begin position="871"/>
        <end position="882"/>
    </location>
</feature>
<protein>
    <recommendedName>
        <fullName evidence="5">Centrobin</fullName>
    </recommendedName>
</protein>